<name>A0ABR2H3J6_9EUKA</name>
<feature type="domain" description="Glycosyl hydrolase family 95 N-terminal" evidence="1">
    <location>
        <begin position="1"/>
        <end position="272"/>
    </location>
</feature>
<organism evidence="4 5">
    <name type="scientific">Tritrichomonas musculus</name>
    <dbReference type="NCBI Taxonomy" id="1915356"/>
    <lineage>
        <taxon>Eukaryota</taxon>
        <taxon>Metamonada</taxon>
        <taxon>Parabasalia</taxon>
        <taxon>Tritrichomonadida</taxon>
        <taxon>Tritrichomonadidae</taxon>
        <taxon>Tritrichomonas</taxon>
    </lineage>
</organism>
<accession>A0ABR2H3J6</accession>
<evidence type="ECO:0000259" key="3">
    <source>
        <dbReference type="Pfam" id="PF22124"/>
    </source>
</evidence>
<evidence type="ECO:0000313" key="4">
    <source>
        <dbReference type="EMBL" id="KAK8840793.1"/>
    </source>
</evidence>
<dbReference type="InterPro" id="IPR049053">
    <property type="entry name" value="AFCA-like_C"/>
</dbReference>
<dbReference type="PANTHER" id="PTHR31084:SF19">
    <property type="entry name" value="GLYCOSYL HYDROLASE FAMILY 95 N-TERMINAL DOMAIN-CONTAINING PROTEIN"/>
    <property type="match status" value="1"/>
</dbReference>
<dbReference type="Proteomes" id="UP001470230">
    <property type="component" value="Unassembled WGS sequence"/>
</dbReference>
<sequence>MWYNKPSSQIPLKNITNMRFYFNLTKDNLIWQQNTLPIGNGYLGANIFGEIITERVSFNEKSLWSGGPCHKRPKYNGGNLLEIGRKGKLVKEIQQYFKEGDNEKAKEKCITLTGDTDRKAFGTYQSFGEFQFHFLNTKEERVFNYMRYLDLDNSLSYVKYDYSQEDGEISTIQREYFASYPDNVICIKFSQESKTSKMTIESQFISSHESKNIVDDDEITNEGQLEDNEMKFNGKMKVISKDGKIQKKENSLLIKDATEVVFIITAATDYKNSYPRYRTGETGEELNSRVQKVIDKAVEKGYEKIKEDHLNDYQKIFKRVEIDIDQKQAPLPTNELLEAYKHNNYNDECHNKQFRYLEILLFQYGRYLDISSSRQGSLPPNLQGVWNDQNDDVPWAGDYHININLQMNYFPTYITNMAYECGPPLLDFIESLQVPGRLTAAFYTGVFSNKEEKNGFMAHTRLNPFGYTAPGWKFNWGWSPTAILWILHNVFELFLFTNDIELLRTRIYPLLKEEALYFEKLFIKDEKNNRVITSPTFSPEHGPPTNGNTYEQTIVWQHFTNTLMSAKLLNVDSEHIERWEKLLNSFKPIEIGDSGQIKEWYEETFLGSMGERGHRHLSHLLGLYPFDLINVDTPEWLKAAKVSMNDRGDNTTGWGMGQRINAWARTGDGNRSLKLIHELLQNGIYSNLWDTHPPFQIDGNFAATSGIAEMLLQSTYNHLNILPALPDLWKKKGSFKGLVGKGNIVVSCNWENGKAKEIILETKFENEIEIRCEGIEKSSIIEKENGRQIEPKISGTNKIVFKSRASSIYMIKLNDN</sequence>
<dbReference type="Pfam" id="PF14498">
    <property type="entry name" value="Glyco_hyd_65N_2"/>
    <property type="match status" value="1"/>
</dbReference>
<evidence type="ECO:0000259" key="2">
    <source>
        <dbReference type="Pfam" id="PF21307"/>
    </source>
</evidence>
<dbReference type="InterPro" id="IPR027414">
    <property type="entry name" value="GH95_N_dom"/>
</dbReference>
<dbReference type="PANTHER" id="PTHR31084">
    <property type="entry name" value="ALPHA-L-FUCOSIDASE 2"/>
    <property type="match status" value="1"/>
</dbReference>
<protein>
    <recommendedName>
        <fullName evidence="6">Glycosyl hydrolase family 95 N-terminal domain-containing protein</fullName>
    </recommendedName>
</protein>
<evidence type="ECO:0008006" key="6">
    <source>
        <dbReference type="Google" id="ProtNLM"/>
    </source>
</evidence>
<dbReference type="InterPro" id="IPR012341">
    <property type="entry name" value="6hp_glycosidase-like_sf"/>
</dbReference>
<proteinExistence type="predicted"/>
<evidence type="ECO:0000259" key="1">
    <source>
        <dbReference type="Pfam" id="PF14498"/>
    </source>
</evidence>
<dbReference type="InterPro" id="IPR054363">
    <property type="entry name" value="GH95_cat"/>
</dbReference>
<comment type="caution">
    <text evidence="4">The sequence shown here is derived from an EMBL/GenBank/DDBJ whole genome shotgun (WGS) entry which is preliminary data.</text>
</comment>
<dbReference type="Gene3D" id="1.50.10.10">
    <property type="match status" value="1"/>
</dbReference>
<dbReference type="InterPro" id="IPR008928">
    <property type="entry name" value="6-hairpin_glycosidase_sf"/>
</dbReference>
<dbReference type="InterPro" id="IPR016518">
    <property type="entry name" value="Alpha-L-fucosidase"/>
</dbReference>
<dbReference type="SUPFAM" id="SSF48208">
    <property type="entry name" value="Six-hairpin glycosidases"/>
    <property type="match status" value="1"/>
</dbReference>
<reference evidence="4 5" key="1">
    <citation type="submission" date="2024-04" db="EMBL/GenBank/DDBJ databases">
        <title>Tritrichomonas musculus Genome.</title>
        <authorList>
            <person name="Alves-Ferreira E."/>
            <person name="Grigg M."/>
            <person name="Lorenzi H."/>
            <person name="Galac M."/>
        </authorList>
    </citation>
    <scope>NUCLEOTIDE SEQUENCE [LARGE SCALE GENOMIC DNA]</scope>
    <source>
        <strain evidence="4 5">EAF2021</strain>
    </source>
</reference>
<feature type="domain" description="Glycosyl hydrolase family 95 catalytic" evidence="3">
    <location>
        <begin position="301"/>
        <end position="711"/>
    </location>
</feature>
<dbReference type="Pfam" id="PF21307">
    <property type="entry name" value="Glyco_hydro_95_C"/>
    <property type="match status" value="1"/>
</dbReference>
<evidence type="ECO:0000313" key="5">
    <source>
        <dbReference type="Proteomes" id="UP001470230"/>
    </source>
</evidence>
<gene>
    <name evidence="4" type="ORF">M9Y10_027615</name>
</gene>
<feature type="domain" description="Alpha fucosidase A-like C-terminal" evidence="2">
    <location>
        <begin position="713"/>
        <end position="811"/>
    </location>
</feature>
<dbReference type="EMBL" id="JAPFFF010000043">
    <property type="protein sequence ID" value="KAK8840793.1"/>
    <property type="molecule type" value="Genomic_DNA"/>
</dbReference>
<dbReference type="Pfam" id="PF22124">
    <property type="entry name" value="Glyco_hydro_95_cat"/>
    <property type="match status" value="1"/>
</dbReference>
<keyword evidence="5" id="KW-1185">Reference proteome</keyword>
<dbReference type="PIRSF" id="PIRSF007663">
    <property type="entry name" value="UCP007663"/>
    <property type="match status" value="1"/>
</dbReference>